<accession>I3IK69</accession>
<dbReference type="SUPFAM" id="SSF117396">
    <property type="entry name" value="TM1631-like"/>
    <property type="match status" value="1"/>
</dbReference>
<dbReference type="PANTHER" id="PTHR30348:SF4">
    <property type="entry name" value="DUF72 DOMAIN-CONTAINING PROTEIN"/>
    <property type="match status" value="1"/>
</dbReference>
<comment type="caution">
    <text evidence="1">The sequence shown here is derived from an EMBL/GenBank/DDBJ whole genome shotgun (WGS) entry which is preliminary data.</text>
</comment>
<dbReference type="InterPro" id="IPR036520">
    <property type="entry name" value="UPF0759_sf"/>
</dbReference>
<proteinExistence type="predicted"/>
<dbReference type="Pfam" id="PF01904">
    <property type="entry name" value="DUF72"/>
    <property type="match status" value="1"/>
</dbReference>
<evidence type="ECO:0000313" key="1">
    <source>
        <dbReference type="EMBL" id="GAB62114.1"/>
    </source>
</evidence>
<dbReference type="InterPro" id="IPR002763">
    <property type="entry name" value="DUF72"/>
</dbReference>
<dbReference type="Gene3D" id="3.20.20.410">
    <property type="entry name" value="Protein of unknown function UPF0759"/>
    <property type="match status" value="1"/>
</dbReference>
<organism evidence="1 2">
    <name type="scientific">Candidatus Jettenia caeni</name>
    <dbReference type="NCBI Taxonomy" id="247490"/>
    <lineage>
        <taxon>Bacteria</taxon>
        <taxon>Pseudomonadati</taxon>
        <taxon>Planctomycetota</taxon>
        <taxon>Candidatus Brocadiia</taxon>
        <taxon>Candidatus Brocadiales</taxon>
        <taxon>Candidatus Brocadiaceae</taxon>
        <taxon>Candidatus Jettenia</taxon>
    </lineage>
</organism>
<evidence type="ECO:0008006" key="3">
    <source>
        <dbReference type="Google" id="ProtNLM"/>
    </source>
</evidence>
<dbReference type="EMBL" id="BAFH01000003">
    <property type="protein sequence ID" value="GAB62114.1"/>
    <property type="molecule type" value="Genomic_DNA"/>
</dbReference>
<gene>
    <name evidence="1" type="ORF">KSU1_C0518</name>
</gene>
<dbReference type="STRING" id="247490.KSU1_C0518"/>
<dbReference type="AlphaFoldDB" id="I3IK69"/>
<evidence type="ECO:0000313" key="2">
    <source>
        <dbReference type="Proteomes" id="UP000002985"/>
    </source>
</evidence>
<reference evidence="1 2" key="1">
    <citation type="journal article" date="2012" name="FEBS Lett.">
        <title>Anammox organism KSU-1 expresses a NirK-type copper-containing nitrite reductase instead of a NirS-type with cytochrome cd1.</title>
        <authorList>
            <person name="Hira D."/>
            <person name="Toh H."/>
            <person name="Migita C.T."/>
            <person name="Okubo H."/>
            <person name="Nishiyama T."/>
            <person name="Hattori M."/>
            <person name="Furukawa K."/>
            <person name="Fujii T."/>
        </authorList>
    </citation>
    <scope>NUCLEOTIDE SEQUENCE [LARGE SCALE GENOMIC DNA]</scope>
</reference>
<dbReference type="eggNOG" id="COG1801">
    <property type="taxonomic scope" value="Bacteria"/>
</dbReference>
<name>I3IK69_9BACT</name>
<dbReference type="Proteomes" id="UP000002985">
    <property type="component" value="Unassembled WGS sequence"/>
</dbReference>
<sequence>MKKGKACIGTSGFTYKHWGDGVFYPGELSKSKWLEYYSQFLKSVELNVSFYRLPSENAFKNWYRQTPDDFSFAVKGSRFITHIKRLNEVEASLKLFLGRAKFLKEKLSIVLWQLPPTFTIHIDRLFNFVSLLRKLSTIPFVFEFRNESWFCEDVYRILENAHIAVCIADFPKFTGHTPIVTDFVYLRHHRAKQYSHKNCYSDDELQTDSKRIKAWLKEGKDVFVYFNNDEAGYAVNNAITLSKLIQKDIERNSNSNT</sequence>
<keyword evidence="2" id="KW-1185">Reference proteome</keyword>
<dbReference type="OrthoDB" id="9780310at2"/>
<protein>
    <recommendedName>
        <fullName evidence="3">DUF72 domain-containing protein</fullName>
    </recommendedName>
</protein>
<dbReference type="PANTHER" id="PTHR30348">
    <property type="entry name" value="UNCHARACTERIZED PROTEIN YECE"/>
    <property type="match status" value="1"/>
</dbReference>